<evidence type="ECO:0000313" key="2">
    <source>
        <dbReference type="EMBL" id="TRZ27104.1"/>
    </source>
</evidence>
<comment type="caution">
    <text evidence="2">The sequence shown here is derived from an EMBL/GenBank/DDBJ whole genome shotgun (WGS) entry which is preliminary data.</text>
</comment>
<feature type="region of interest" description="Disordered" evidence="1">
    <location>
        <begin position="56"/>
        <end position="88"/>
    </location>
</feature>
<protein>
    <submittedName>
        <fullName evidence="2">Uncharacterized protein</fullName>
    </submittedName>
</protein>
<reference evidence="2" key="1">
    <citation type="submission" date="2019-04" db="EMBL/GenBank/DDBJ databases">
        <title>Genome assembly of Zosterops borbonicus 15179.</title>
        <authorList>
            <person name="Leroy T."/>
            <person name="Anselmetti Y."/>
            <person name="Tilak M.-K."/>
            <person name="Nabholz B."/>
        </authorList>
    </citation>
    <scope>NUCLEOTIDE SEQUENCE</scope>
    <source>
        <strain evidence="2">HGM_15179</strain>
        <tissue evidence="2">Muscle</tissue>
    </source>
</reference>
<proteinExistence type="predicted"/>
<feature type="compositionally biased region" description="Basic and acidic residues" evidence="1">
    <location>
        <begin position="61"/>
        <end position="71"/>
    </location>
</feature>
<gene>
    <name evidence="2" type="ORF">HGM15179_000149</name>
</gene>
<keyword evidence="3" id="KW-1185">Reference proteome</keyword>
<accession>A0A8K1GX49</accession>
<evidence type="ECO:0000313" key="3">
    <source>
        <dbReference type="Proteomes" id="UP000796761"/>
    </source>
</evidence>
<name>A0A8K1GX49_9PASS</name>
<evidence type="ECO:0000256" key="1">
    <source>
        <dbReference type="SAM" id="MobiDB-lite"/>
    </source>
</evidence>
<dbReference type="EMBL" id="SWJQ01000001">
    <property type="protein sequence ID" value="TRZ27104.1"/>
    <property type="molecule type" value="Genomic_DNA"/>
</dbReference>
<dbReference type="AlphaFoldDB" id="A0A8K1GX49"/>
<dbReference type="Proteomes" id="UP000796761">
    <property type="component" value="Unassembled WGS sequence"/>
</dbReference>
<organism evidence="2 3">
    <name type="scientific">Zosterops borbonicus</name>
    <dbReference type="NCBI Taxonomy" id="364589"/>
    <lineage>
        <taxon>Eukaryota</taxon>
        <taxon>Metazoa</taxon>
        <taxon>Chordata</taxon>
        <taxon>Craniata</taxon>
        <taxon>Vertebrata</taxon>
        <taxon>Euteleostomi</taxon>
        <taxon>Archelosauria</taxon>
        <taxon>Archosauria</taxon>
        <taxon>Dinosauria</taxon>
        <taxon>Saurischia</taxon>
        <taxon>Theropoda</taxon>
        <taxon>Coelurosauria</taxon>
        <taxon>Aves</taxon>
        <taxon>Neognathae</taxon>
        <taxon>Neoaves</taxon>
        <taxon>Telluraves</taxon>
        <taxon>Australaves</taxon>
        <taxon>Passeriformes</taxon>
        <taxon>Sylvioidea</taxon>
        <taxon>Zosteropidae</taxon>
        <taxon>Zosterops</taxon>
    </lineage>
</organism>
<sequence length="88" mass="9541">MPKAVGLHGTVAAVTQQGAGSQVKVYLQTQSEQYHVSSLAEICLDWGQSFEMEIDSNESQQHGEDTLEDCKGNAGGRKIFSQDPSEIN</sequence>